<gene>
    <name evidence="3" type="ORF">HUW48_04515</name>
</gene>
<dbReference type="GO" id="GO:0005524">
    <property type="term" value="F:ATP binding"/>
    <property type="evidence" value="ECO:0007669"/>
    <property type="project" value="UniProtKB-UniRule"/>
</dbReference>
<keyword evidence="4" id="KW-1185">Reference proteome</keyword>
<keyword evidence="1" id="KW-0067">ATP-binding</keyword>
<reference evidence="3 4" key="1">
    <citation type="submission" date="2020-08" db="EMBL/GenBank/DDBJ databases">
        <title>Adhaeribacter dokdonensis sp. nov., isolated from the rhizosphere of Elymus tsukushiensis, a plant native to the Dokdo Islands, Republic of Korea.</title>
        <authorList>
            <person name="Ghim S.Y."/>
        </authorList>
    </citation>
    <scope>NUCLEOTIDE SEQUENCE [LARGE SCALE GENOMIC DNA]</scope>
    <source>
        <strain evidence="3 4">KUDC8001</strain>
    </source>
</reference>
<dbReference type="PROSITE" id="PS50975">
    <property type="entry name" value="ATP_GRASP"/>
    <property type="match status" value="1"/>
</dbReference>
<name>A0A7L7L3F7_9BACT</name>
<keyword evidence="1" id="KW-0547">Nucleotide-binding</keyword>
<organism evidence="3 4">
    <name type="scientific">Adhaeribacter radiodurans</name>
    <dbReference type="NCBI Taxonomy" id="2745197"/>
    <lineage>
        <taxon>Bacteria</taxon>
        <taxon>Pseudomonadati</taxon>
        <taxon>Bacteroidota</taxon>
        <taxon>Cytophagia</taxon>
        <taxon>Cytophagales</taxon>
        <taxon>Hymenobacteraceae</taxon>
        <taxon>Adhaeribacter</taxon>
    </lineage>
</organism>
<evidence type="ECO:0000256" key="1">
    <source>
        <dbReference type="PROSITE-ProRule" id="PRU00409"/>
    </source>
</evidence>
<dbReference type="AlphaFoldDB" id="A0A7L7L3F7"/>
<protein>
    <submittedName>
        <fullName evidence="3">ATP-grasp domain-containing protein</fullName>
    </submittedName>
</protein>
<evidence type="ECO:0000313" key="4">
    <source>
        <dbReference type="Proteomes" id="UP000514509"/>
    </source>
</evidence>
<dbReference type="NCBIfam" id="NF009405">
    <property type="entry name" value="PRK12767.1-4"/>
    <property type="match status" value="1"/>
</dbReference>
<dbReference type="RefSeq" id="WP_182414538.1">
    <property type="nucleotide sequence ID" value="NZ_CP055153.1"/>
</dbReference>
<accession>A0A7L7L3F7</accession>
<dbReference type="KEGG" id="add:HUW48_04515"/>
<dbReference type="SUPFAM" id="SSF56059">
    <property type="entry name" value="Glutathione synthetase ATP-binding domain-like"/>
    <property type="match status" value="1"/>
</dbReference>
<proteinExistence type="predicted"/>
<dbReference type="GO" id="GO:0046872">
    <property type="term" value="F:metal ion binding"/>
    <property type="evidence" value="ECO:0007669"/>
    <property type="project" value="InterPro"/>
</dbReference>
<dbReference type="InterPro" id="IPR013815">
    <property type="entry name" value="ATP_grasp_subdomain_1"/>
</dbReference>
<dbReference type="Proteomes" id="UP000514509">
    <property type="component" value="Chromosome"/>
</dbReference>
<sequence length="321" mass="36669">MNILITSAGRRVSLVRAFQKELKVLFPDSEVFTADMNPKLSAACNVADGYFKMKSVADPSYIKDLLELCVAQNIKLVVPTIDTELQVLANHQDIFTKQGIHLIVSSADFISKCRDKRKINQFFEQSGITIPAAIDKSNPTFPLFIKPYDGSLSADIFLIRQPNELTPYHMTNEKLLFMEYIDKTEHDEYTVDMYYGKDNEVKCIVPRRRMEIRGGEISKGITCKNVIVSYLREKIGHIPGAIGCLTVQVFLHKNTEKIYGIEINPRFGGGYPLSYQAGANYPGWLIREYLLNENISYTDNWSNNLLMLRYDDEVLVHNYEI</sequence>
<feature type="domain" description="ATP-grasp" evidence="2">
    <location>
        <begin position="116"/>
        <end position="290"/>
    </location>
</feature>
<dbReference type="InterPro" id="IPR048764">
    <property type="entry name" value="PylC_N"/>
</dbReference>
<dbReference type="Gene3D" id="3.30.1490.20">
    <property type="entry name" value="ATP-grasp fold, A domain"/>
    <property type="match status" value="1"/>
</dbReference>
<dbReference type="EMBL" id="CP055153">
    <property type="protein sequence ID" value="QMU27342.1"/>
    <property type="molecule type" value="Genomic_DNA"/>
</dbReference>
<dbReference type="Pfam" id="PF21360">
    <property type="entry name" value="PylC-like_N"/>
    <property type="match status" value="1"/>
</dbReference>
<evidence type="ECO:0000259" key="2">
    <source>
        <dbReference type="PROSITE" id="PS50975"/>
    </source>
</evidence>
<dbReference type="Pfam" id="PF15632">
    <property type="entry name" value="ATPgrasp_Ter"/>
    <property type="match status" value="1"/>
</dbReference>
<dbReference type="Gene3D" id="3.30.470.20">
    <property type="entry name" value="ATP-grasp fold, B domain"/>
    <property type="match status" value="1"/>
</dbReference>
<dbReference type="InterPro" id="IPR011761">
    <property type="entry name" value="ATP-grasp"/>
</dbReference>
<dbReference type="Gene3D" id="3.40.50.20">
    <property type="match status" value="1"/>
</dbReference>
<evidence type="ECO:0000313" key="3">
    <source>
        <dbReference type="EMBL" id="QMU27342.1"/>
    </source>
</evidence>